<protein>
    <submittedName>
        <fullName evidence="3">Uncharacterized protein</fullName>
    </submittedName>
</protein>
<dbReference type="EMBL" id="PFCO01000003">
    <property type="protein sequence ID" value="PIR69686.1"/>
    <property type="molecule type" value="Genomic_DNA"/>
</dbReference>
<reference evidence="4" key="1">
    <citation type="submission" date="2017-09" db="EMBL/GenBank/DDBJ databases">
        <title>Depth-based differentiation of microbial function through sediment-hosted aquifers and enrichment of novel symbionts in the deep terrestrial subsurface.</title>
        <authorList>
            <person name="Probst A.J."/>
            <person name="Ladd B."/>
            <person name="Jarett J.K."/>
            <person name="Geller-Mcgrath D.E."/>
            <person name="Sieber C.M.K."/>
            <person name="Emerson J.B."/>
            <person name="Anantharaman K."/>
            <person name="Thomas B.C."/>
            <person name="Malmstrom R."/>
            <person name="Stieglmeier M."/>
            <person name="Klingl A."/>
            <person name="Woyke T."/>
            <person name="Ryan C.M."/>
            <person name="Banfield J.F."/>
        </authorList>
    </citation>
    <scope>NUCLEOTIDE SEQUENCE [LARGE SCALE GENOMIC DNA]</scope>
</reference>
<feature type="compositionally biased region" description="Basic and acidic residues" evidence="2">
    <location>
        <begin position="1"/>
        <end position="17"/>
    </location>
</feature>
<dbReference type="Proteomes" id="UP000231503">
    <property type="component" value="Unassembled WGS sequence"/>
</dbReference>
<proteinExistence type="predicted"/>
<dbReference type="AlphaFoldDB" id="A0A2H0TDR6"/>
<feature type="coiled-coil region" evidence="1">
    <location>
        <begin position="106"/>
        <end position="160"/>
    </location>
</feature>
<comment type="caution">
    <text evidence="3">The sequence shown here is derived from an EMBL/GenBank/DDBJ whole genome shotgun (WGS) entry which is preliminary data.</text>
</comment>
<gene>
    <name evidence="3" type="ORF">COU47_01170</name>
</gene>
<name>A0A2H0TDR6_9BACT</name>
<feature type="region of interest" description="Disordered" evidence="2">
    <location>
        <begin position="682"/>
        <end position="718"/>
    </location>
</feature>
<keyword evidence="1" id="KW-0175">Coiled coil</keyword>
<evidence type="ECO:0000256" key="1">
    <source>
        <dbReference type="SAM" id="Coils"/>
    </source>
</evidence>
<accession>A0A2H0TDR6</accession>
<feature type="region of interest" description="Disordered" evidence="2">
    <location>
        <begin position="1"/>
        <end position="54"/>
    </location>
</feature>
<organism evidence="3 4">
    <name type="scientific">Candidatus Niyogibacteria bacterium CG10_big_fil_rev_8_21_14_0_10_46_36</name>
    <dbReference type="NCBI Taxonomy" id="1974726"/>
    <lineage>
        <taxon>Bacteria</taxon>
        <taxon>Candidatus Niyogiibacteriota</taxon>
    </lineage>
</organism>
<evidence type="ECO:0000256" key="2">
    <source>
        <dbReference type="SAM" id="MobiDB-lite"/>
    </source>
</evidence>
<evidence type="ECO:0000313" key="4">
    <source>
        <dbReference type="Proteomes" id="UP000231503"/>
    </source>
</evidence>
<sequence>MAQKKITDLRDLGKELESAEISVPAKTEAPAKETKETQAEVPETQGQSSQKAEGMNDFLLLSTIAKKATQEEDVQESREHFNEMAKDAGVSRNEGVAYYAGVYDTLAVLKEKAEAERKKIDGLVSDPTNAPLVEAGRKRIADVEQNIYELERIRKTVEENEFLREEVMMRRDLYVKVQNTCSRLEDPSFEKTVPVHVRMRSLRGVLQGLRGIKTPALVYVADAPAENAIRASAKEFFVPADVTKEDQKIKSAYEMLQEYALRVGELNEKELALRVKEAGSFLLPKDILSGEFELVTKRRGEEFSLSIEKVSFKKDRLGALLSGNAVPVGNALFVCDIRSEKRIRDGETIPDYTWGRMLLCVSPSGDEVCVDILGIVPHEDPYYMNLDIVAAGKIFKRRKEKDSYEWETGTLSFFIKKGNVGSVRHYYVRESLKYAARYHEEKEQARKERRQETEQFKERLQDFSDVSSLERPVTFLELSQGKVGILPFRNPSWKPKGVTGHIVSDGEFVEYRTPTGRDDRKELRLMMLPEPGKKMRLRKFISDRMVQRLMQKNTLEKDIYRARKENKLARDFGDVKRVEEVFTDASAKPAESAYFTCVKQLGRNWAEFVVYYNAANGTMSFVKAMNRFSRRRVTERRLGVVMKKEMSLEALPPKTRSFLRDAYMFSRHLEDAGSVPVWFQSQTKDETPDTEDIAETNISAPPAPPDNEHVLAGKTETPLSGCSELSKSEVAKLAAAGITTFEEFLGTSAETLKGIKGVGPKTLEKFEALQTARK</sequence>
<feature type="compositionally biased region" description="Basic and acidic residues" evidence="2">
    <location>
        <begin position="29"/>
        <end position="38"/>
    </location>
</feature>
<evidence type="ECO:0000313" key="3">
    <source>
        <dbReference type="EMBL" id="PIR69686.1"/>
    </source>
</evidence>